<evidence type="ECO:0000313" key="9">
    <source>
        <dbReference type="EMBL" id="SPQ98839.1"/>
    </source>
</evidence>
<dbReference type="Proteomes" id="UP000290189">
    <property type="component" value="Unassembled WGS sequence"/>
</dbReference>
<evidence type="ECO:0000313" key="11">
    <source>
        <dbReference type="Proteomes" id="UP000290189"/>
    </source>
</evidence>
<keyword evidence="6" id="KW-0687">Ribonucleoprotein</keyword>
<evidence type="ECO:0000256" key="5">
    <source>
        <dbReference type="ARBA" id="ARBA00023128"/>
    </source>
</evidence>
<dbReference type="PANTHER" id="PTHR12810:SF0">
    <property type="entry name" value="SMALL RIBOSOMAL SUBUNIT PROTEIN MS29"/>
    <property type="match status" value="1"/>
</dbReference>
<dbReference type="InterPro" id="IPR019368">
    <property type="entry name" value="Ribosomal_mS29"/>
</dbReference>
<proteinExistence type="inferred from homology"/>
<keyword evidence="3" id="KW-0809">Transit peptide</keyword>
<accession>A0A0G4J3X6</accession>
<evidence type="ECO:0000256" key="2">
    <source>
        <dbReference type="ARBA" id="ARBA00009863"/>
    </source>
</evidence>
<keyword evidence="4" id="KW-0689">Ribosomal protein</keyword>
<sequence length="520" mass="58834">MQPAMRRLRRIALRRLSSAPPEVPPDPMVDAVRAKLTLRAIDTDAEHEADAELDRMLGRERFLDPYPAGTLGRQMTDLINDVEDGKQPGSKLEELVASLKPEDKILFYSLRQQVLNVRRLENIDRNLIPENINWPDVMKQSIEEFKQIGLAMQDVEYAIDQEEQHTESLRPVARTETERAEYINPAIVLASPTINDHKQSDIGRFFQVDTTKFSGGLPAEVKLTKQRAPMLIRPTSYTLLDKVRRIGEADAYSLGDTVVVGGNSAGAGRSTNISYLVAWARQHPEEWLTLFVPDSERISQSGVRMVESRRHPGVYTQPDLQRDLFSELMTEQEALLKSIALKREYPSDSPVSQMTSLYELLEYACDPLKNEEGDSLFDVFEELRLVSEVKVLIAVDGFNELTHMNSAYWHPDTGKPLPARQLAIAKLLIDFFDKGPTNGVTVVAMSSKYHRDSTTDLRKVVRQVITCGDYTADEFTTVIEHWIKSGLVFQTPKNLTEFKNFLGAMSGRSPRELSRALMDI</sequence>
<evidence type="ECO:0000256" key="6">
    <source>
        <dbReference type="ARBA" id="ARBA00023274"/>
    </source>
</evidence>
<evidence type="ECO:0000256" key="7">
    <source>
        <dbReference type="ARBA" id="ARBA00035140"/>
    </source>
</evidence>
<gene>
    <name evidence="8" type="ORF">PBRA_002246</name>
    <name evidence="9" type="ORF">PLBR_LOCUS6054</name>
</gene>
<dbReference type="OrthoDB" id="274828at2759"/>
<dbReference type="STRING" id="37360.A0A0G4J3X6"/>
<dbReference type="GO" id="GO:0003735">
    <property type="term" value="F:structural constituent of ribosome"/>
    <property type="evidence" value="ECO:0007669"/>
    <property type="project" value="TreeGrafter"/>
</dbReference>
<dbReference type="AlphaFoldDB" id="A0A0G4J3X6"/>
<dbReference type="Proteomes" id="UP000039324">
    <property type="component" value="Unassembled WGS sequence"/>
</dbReference>
<organism evidence="8 10">
    <name type="scientific">Plasmodiophora brassicae</name>
    <name type="common">Clubroot disease agent</name>
    <dbReference type="NCBI Taxonomy" id="37360"/>
    <lineage>
        <taxon>Eukaryota</taxon>
        <taxon>Sar</taxon>
        <taxon>Rhizaria</taxon>
        <taxon>Endomyxa</taxon>
        <taxon>Phytomyxea</taxon>
        <taxon>Plasmodiophorida</taxon>
        <taxon>Plasmodiophoridae</taxon>
        <taxon>Plasmodiophora</taxon>
    </lineage>
</organism>
<evidence type="ECO:0000256" key="1">
    <source>
        <dbReference type="ARBA" id="ARBA00004173"/>
    </source>
</evidence>
<reference evidence="8 10" key="1">
    <citation type="submission" date="2015-02" db="EMBL/GenBank/DDBJ databases">
        <authorList>
            <person name="Chooi Y.-H."/>
        </authorList>
    </citation>
    <scope>NUCLEOTIDE SEQUENCE [LARGE SCALE GENOMIC DNA]</scope>
    <source>
        <strain evidence="8">E3</strain>
    </source>
</reference>
<protein>
    <recommendedName>
        <fullName evidence="7">Small ribosomal subunit protein mS29</fullName>
    </recommendedName>
</protein>
<keyword evidence="10" id="KW-1185">Reference proteome</keyword>
<dbReference type="GO" id="GO:0005763">
    <property type="term" value="C:mitochondrial small ribosomal subunit"/>
    <property type="evidence" value="ECO:0007669"/>
    <property type="project" value="TreeGrafter"/>
</dbReference>
<dbReference type="PANTHER" id="PTHR12810">
    <property type="entry name" value="MITOCHONDRIAL 28S RIBOSOMAL PROTEIN S29"/>
    <property type="match status" value="1"/>
</dbReference>
<evidence type="ECO:0000313" key="10">
    <source>
        <dbReference type="Proteomes" id="UP000039324"/>
    </source>
</evidence>
<comment type="subcellular location">
    <subcellularLocation>
        <location evidence="1">Mitochondrion</location>
    </subcellularLocation>
</comment>
<dbReference type="EMBL" id="CDSF01000122">
    <property type="protein sequence ID" value="CEP01981.1"/>
    <property type="molecule type" value="Genomic_DNA"/>
</dbReference>
<evidence type="ECO:0000313" key="8">
    <source>
        <dbReference type="EMBL" id="CEP01981.1"/>
    </source>
</evidence>
<reference evidence="9 11" key="2">
    <citation type="submission" date="2018-03" db="EMBL/GenBank/DDBJ databases">
        <authorList>
            <person name="Fogelqvist J."/>
        </authorList>
    </citation>
    <scope>NUCLEOTIDE SEQUENCE [LARGE SCALE GENOMIC DNA]</scope>
</reference>
<name>A0A0G4J3X6_PLABS</name>
<evidence type="ECO:0000256" key="4">
    <source>
        <dbReference type="ARBA" id="ARBA00022980"/>
    </source>
</evidence>
<dbReference type="Pfam" id="PF10236">
    <property type="entry name" value="DAP3"/>
    <property type="match status" value="1"/>
</dbReference>
<dbReference type="EMBL" id="OVEO01000010">
    <property type="protein sequence ID" value="SPQ98839.1"/>
    <property type="molecule type" value="Genomic_DNA"/>
</dbReference>
<comment type="similarity">
    <text evidence="2">Belongs to the mitochondrion-specific ribosomal protein mS29 family.</text>
</comment>
<geneLocation type="mitochondrion" evidence="9"/>
<keyword evidence="5 9" id="KW-0496">Mitochondrion</keyword>
<evidence type="ECO:0000256" key="3">
    <source>
        <dbReference type="ARBA" id="ARBA00022946"/>
    </source>
</evidence>